<evidence type="ECO:0000259" key="1">
    <source>
        <dbReference type="PROSITE" id="PS51729"/>
    </source>
</evidence>
<name>A0A5B3FUU7_9BACT</name>
<accession>A0A5B3FUU7</accession>
<dbReference type="RefSeq" id="WP_015547998.1">
    <property type="nucleotide sequence ID" value="NZ_AP031448.1"/>
</dbReference>
<sequence length="98" mass="11209">MERKHTLIDNAAEKRYELDLGDGMALAEYVLGHGLIVLTHTEVPPKYEGRGIGKELVQGVLEDIRRKKLKVVPQCPFVATYIRRHPEWMDLVLTAENK</sequence>
<organism evidence="2 5">
    <name type="scientific">Alistipes shahii</name>
    <dbReference type="NCBI Taxonomy" id="328814"/>
    <lineage>
        <taxon>Bacteria</taxon>
        <taxon>Pseudomonadati</taxon>
        <taxon>Bacteroidota</taxon>
        <taxon>Bacteroidia</taxon>
        <taxon>Bacteroidales</taxon>
        <taxon>Rikenellaceae</taxon>
        <taxon>Alistipes</taxon>
    </lineage>
</organism>
<evidence type="ECO:0000313" key="3">
    <source>
        <dbReference type="EMBL" id="KAA2372641.1"/>
    </source>
</evidence>
<dbReference type="Proteomes" id="UP000323567">
    <property type="component" value="Unassembled WGS sequence"/>
</dbReference>
<dbReference type="EMBL" id="VVXK01000037">
    <property type="protein sequence ID" value="KAA2364965.1"/>
    <property type="molecule type" value="Genomic_DNA"/>
</dbReference>
<dbReference type="PROSITE" id="PS51729">
    <property type="entry name" value="GNAT_YJDJ"/>
    <property type="match status" value="1"/>
</dbReference>
<reference evidence="4 5" key="1">
    <citation type="journal article" date="2019" name="Nat. Med.">
        <title>A library of human gut bacterial isolates paired with longitudinal multiomics data enables mechanistic microbiome research.</title>
        <authorList>
            <person name="Poyet M."/>
            <person name="Groussin M."/>
            <person name="Gibbons S.M."/>
            <person name="Avila-Pacheco J."/>
            <person name="Jiang X."/>
            <person name="Kearney S.M."/>
            <person name="Perrotta A.R."/>
            <person name="Berdy B."/>
            <person name="Zhao S."/>
            <person name="Lieberman T.D."/>
            <person name="Swanson P.K."/>
            <person name="Smith M."/>
            <person name="Roesemann S."/>
            <person name="Alexander J.E."/>
            <person name="Rich S.A."/>
            <person name="Livny J."/>
            <person name="Vlamakis H."/>
            <person name="Clish C."/>
            <person name="Bullock K."/>
            <person name="Deik A."/>
            <person name="Scott J."/>
            <person name="Pierce K.A."/>
            <person name="Xavier R.J."/>
            <person name="Alm E.J."/>
        </authorList>
    </citation>
    <scope>NUCLEOTIDE SEQUENCE [LARGE SCALE GENOMIC DNA]</scope>
    <source>
        <strain evidence="3 4">BIOML-A1</strain>
        <strain evidence="2 5">BIOML-A2</strain>
    </source>
</reference>
<dbReference type="EMBL" id="VVXJ01000048">
    <property type="protein sequence ID" value="KAA2372641.1"/>
    <property type="molecule type" value="Genomic_DNA"/>
</dbReference>
<evidence type="ECO:0000313" key="2">
    <source>
        <dbReference type="EMBL" id="KAA2364965.1"/>
    </source>
</evidence>
<protein>
    <submittedName>
        <fullName evidence="2">N-acetyltransferase</fullName>
    </submittedName>
</protein>
<feature type="domain" description="N-acetyltransferase" evidence="1">
    <location>
        <begin position="8"/>
        <end position="93"/>
    </location>
</feature>
<dbReference type="SUPFAM" id="SSF55729">
    <property type="entry name" value="Acyl-CoA N-acyltransferases (Nat)"/>
    <property type="match status" value="1"/>
</dbReference>
<dbReference type="AlphaFoldDB" id="A0A5B3FUU7"/>
<dbReference type="PANTHER" id="PTHR31435">
    <property type="entry name" value="PROTEIN NATD1"/>
    <property type="match status" value="1"/>
</dbReference>
<proteinExistence type="predicted"/>
<keyword evidence="2" id="KW-0808">Transferase</keyword>
<evidence type="ECO:0000313" key="5">
    <source>
        <dbReference type="Proteomes" id="UP000323567"/>
    </source>
</evidence>
<comment type="caution">
    <text evidence="2">The sequence shown here is derived from an EMBL/GenBank/DDBJ whole genome shotgun (WGS) entry which is preliminary data.</text>
</comment>
<evidence type="ECO:0000313" key="4">
    <source>
        <dbReference type="Proteomes" id="UP000322658"/>
    </source>
</evidence>
<gene>
    <name evidence="3" type="ORF">F2Y07_13780</name>
    <name evidence="2" type="ORF">F2Y13_15145</name>
</gene>
<dbReference type="InterPro" id="IPR045057">
    <property type="entry name" value="Gcn5-rel_NAT"/>
</dbReference>
<dbReference type="Pfam" id="PF14542">
    <property type="entry name" value="Acetyltransf_CG"/>
    <property type="match status" value="1"/>
</dbReference>
<dbReference type="Gene3D" id="3.40.630.30">
    <property type="match status" value="1"/>
</dbReference>
<dbReference type="Proteomes" id="UP000322658">
    <property type="component" value="Unassembled WGS sequence"/>
</dbReference>
<dbReference type="GO" id="GO:0016740">
    <property type="term" value="F:transferase activity"/>
    <property type="evidence" value="ECO:0007669"/>
    <property type="project" value="UniProtKB-KW"/>
</dbReference>
<dbReference type="InterPro" id="IPR031165">
    <property type="entry name" value="GNAT_YJDJ"/>
</dbReference>
<dbReference type="InterPro" id="IPR016181">
    <property type="entry name" value="Acyl_CoA_acyltransferase"/>
</dbReference>
<dbReference type="GeneID" id="92756301"/>
<dbReference type="PANTHER" id="PTHR31435:SF10">
    <property type="entry name" value="BSR4717 PROTEIN"/>
    <property type="match status" value="1"/>
</dbReference>